<accession>A0AAV7NJF4</accession>
<dbReference type="Proteomes" id="UP001066276">
    <property type="component" value="Chromosome 8"/>
</dbReference>
<organism evidence="2 3">
    <name type="scientific">Pleurodeles waltl</name>
    <name type="common">Iberian ribbed newt</name>
    <dbReference type="NCBI Taxonomy" id="8319"/>
    <lineage>
        <taxon>Eukaryota</taxon>
        <taxon>Metazoa</taxon>
        <taxon>Chordata</taxon>
        <taxon>Craniata</taxon>
        <taxon>Vertebrata</taxon>
        <taxon>Euteleostomi</taxon>
        <taxon>Amphibia</taxon>
        <taxon>Batrachia</taxon>
        <taxon>Caudata</taxon>
        <taxon>Salamandroidea</taxon>
        <taxon>Salamandridae</taxon>
        <taxon>Pleurodelinae</taxon>
        <taxon>Pleurodeles</taxon>
    </lineage>
</organism>
<reference evidence="2" key="1">
    <citation type="journal article" date="2022" name="bioRxiv">
        <title>Sequencing and chromosome-scale assembly of the giantPleurodeles waltlgenome.</title>
        <authorList>
            <person name="Brown T."/>
            <person name="Elewa A."/>
            <person name="Iarovenko S."/>
            <person name="Subramanian E."/>
            <person name="Araus A.J."/>
            <person name="Petzold A."/>
            <person name="Susuki M."/>
            <person name="Suzuki K.-i.T."/>
            <person name="Hayashi T."/>
            <person name="Toyoda A."/>
            <person name="Oliveira C."/>
            <person name="Osipova E."/>
            <person name="Leigh N.D."/>
            <person name="Simon A."/>
            <person name="Yun M.H."/>
        </authorList>
    </citation>
    <scope>NUCLEOTIDE SEQUENCE</scope>
    <source>
        <strain evidence="2">20211129_DDA</strain>
        <tissue evidence="2">Liver</tissue>
    </source>
</reference>
<evidence type="ECO:0000313" key="3">
    <source>
        <dbReference type="Proteomes" id="UP001066276"/>
    </source>
</evidence>
<protein>
    <recommendedName>
        <fullName evidence="4">Synaptosomal-associated protein</fullName>
    </recommendedName>
</protein>
<sequence>MVRGGGVTGTPGKDHPIHQTWENSFDNPDGGQTMDMLPTEKGSISMAEVPLVIRESSKALEGRLEGVGTEPSLLQQDFHKVAECTKEVRNRVFLTEGDLYLLK</sequence>
<dbReference type="EMBL" id="JANPWB010000012">
    <property type="protein sequence ID" value="KAJ1116228.1"/>
    <property type="molecule type" value="Genomic_DNA"/>
</dbReference>
<comment type="caution">
    <text evidence="2">The sequence shown here is derived from an EMBL/GenBank/DDBJ whole genome shotgun (WGS) entry which is preliminary data.</text>
</comment>
<evidence type="ECO:0008006" key="4">
    <source>
        <dbReference type="Google" id="ProtNLM"/>
    </source>
</evidence>
<proteinExistence type="predicted"/>
<feature type="region of interest" description="Disordered" evidence="1">
    <location>
        <begin position="1"/>
        <end position="38"/>
    </location>
</feature>
<evidence type="ECO:0000256" key="1">
    <source>
        <dbReference type="SAM" id="MobiDB-lite"/>
    </source>
</evidence>
<name>A0AAV7NJF4_PLEWA</name>
<keyword evidence="3" id="KW-1185">Reference proteome</keyword>
<evidence type="ECO:0000313" key="2">
    <source>
        <dbReference type="EMBL" id="KAJ1116228.1"/>
    </source>
</evidence>
<dbReference type="AlphaFoldDB" id="A0AAV7NJF4"/>
<gene>
    <name evidence="2" type="ORF">NDU88_004446</name>
</gene>